<keyword evidence="1" id="KW-0472">Membrane</keyword>
<proteinExistence type="predicted"/>
<reference evidence="2" key="1">
    <citation type="journal article" date="2020" name="Stud. Mycol.">
        <title>101 Dothideomycetes genomes: a test case for predicting lifestyles and emergence of pathogens.</title>
        <authorList>
            <person name="Haridas S."/>
            <person name="Albert R."/>
            <person name="Binder M."/>
            <person name="Bloem J."/>
            <person name="Labutti K."/>
            <person name="Salamov A."/>
            <person name="Andreopoulos B."/>
            <person name="Baker S."/>
            <person name="Barry K."/>
            <person name="Bills G."/>
            <person name="Bluhm B."/>
            <person name="Cannon C."/>
            <person name="Castanera R."/>
            <person name="Culley D."/>
            <person name="Daum C."/>
            <person name="Ezra D."/>
            <person name="Gonzalez J."/>
            <person name="Henrissat B."/>
            <person name="Kuo A."/>
            <person name="Liang C."/>
            <person name="Lipzen A."/>
            <person name="Lutzoni F."/>
            <person name="Magnuson J."/>
            <person name="Mondo S."/>
            <person name="Nolan M."/>
            <person name="Ohm R."/>
            <person name="Pangilinan J."/>
            <person name="Park H.-J."/>
            <person name="Ramirez L."/>
            <person name="Alfaro M."/>
            <person name="Sun H."/>
            <person name="Tritt A."/>
            <person name="Yoshinaga Y."/>
            <person name="Zwiers L.-H."/>
            <person name="Turgeon B."/>
            <person name="Goodwin S."/>
            <person name="Spatafora J."/>
            <person name="Crous P."/>
            <person name="Grigoriev I."/>
        </authorList>
    </citation>
    <scope>NUCLEOTIDE SEQUENCE</scope>
    <source>
        <strain evidence="2">CBS 113818</strain>
    </source>
</reference>
<evidence type="ECO:0000313" key="3">
    <source>
        <dbReference type="Proteomes" id="UP000799424"/>
    </source>
</evidence>
<feature type="transmembrane region" description="Helical" evidence="1">
    <location>
        <begin position="39"/>
        <end position="60"/>
    </location>
</feature>
<feature type="transmembrane region" description="Helical" evidence="1">
    <location>
        <begin position="66"/>
        <end position="86"/>
    </location>
</feature>
<sequence>MPPLHPPEHRPLDLSPTEPFDGLSSAIASDFRAWPRMSLFSKTASVLIPFVLLGSLWFGFECFEYVFYFCSIFFIAGGIFVIVRTWQDFFRNQRLVDEEQGFRKRDGEWKTGSVGRGNRKEDVGCERDADVNGRDILKARDA</sequence>
<name>A0A6A6ZWZ0_9PLEO</name>
<dbReference type="AlphaFoldDB" id="A0A6A6ZWZ0"/>
<keyword evidence="1" id="KW-0812">Transmembrane</keyword>
<organism evidence="2 3">
    <name type="scientific">Ophiobolus disseminans</name>
    <dbReference type="NCBI Taxonomy" id="1469910"/>
    <lineage>
        <taxon>Eukaryota</taxon>
        <taxon>Fungi</taxon>
        <taxon>Dikarya</taxon>
        <taxon>Ascomycota</taxon>
        <taxon>Pezizomycotina</taxon>
        <taxon>Dothideomycetes</taxon>
        <taxon>Pleosporomycetidae</taxon>
        <taxon>Pleosporales</taxon>
        <taxon>Pleosporineae</taxon>
        <taxon>Phaeosphaeriaceae</taxon>
        <taxon>Ophiobolus</taxon>
    </lineage>
</organism>
<keyword evidence="1" id="KW-1133">Transmembrane helix</keyword>
<evidence type="ECO:0000256" key="1">
    <source>
        <dbReference type="SAM" id="Phobius"/>
    </source>
</evidence>
<gene>
    <name evidence="2" type="ORF">CC86DRAFT_371054</name>
</gene>
<evidence type="ECO:0000313" key="2">
    <source>
        <dbReference type="EMBL" id="KAF2825356.1"/>
    </source>
</evidence>
<protein>
    <submittedName>
        <fullName evidence="2">Uncharacterized protein</fullName>
    </submittedName>
</protein>
<keyword evidence="3" id="KW-1185">Reference proteome</keyword>
<accession>A0A6A6ZWZ0</accession>
<dbReference type="Proteomes" id="UP000799424">
    <property type="component" value="Unassembled WGS sequence"/>
</dbReference>
<dbReference type="EMBL" id="MU006228">
    <property type="protein sequence ID" value="KAF2825356.1"/>
    <property type="molecule type" value="Genomic_DNA"/>
</dbReference>